<organism evidence="2 3">
    <name type="scientific">Saccharothrix algeriensis</name>
    <dbReference type="NCBI Taxonomy" id="173560"/>
    <lineage>
        <taxon>Bacteria</taxon>
        <taxon>Bacillati</taxon>
        <taxon>Actinomycetota</taxon>
        <taxon>Actinomycetes</taxon>
        <taxon>Pseudonocardiales</taxon>
        <taxon>Pseudonocardiaceae</taxon>
        <taxon>Saccharothrix</taxon>
    </lineage>
</organism>
<name>A0ABS2S7E4_9PSEU</name>
<comment type="caution">
    <text evidence="2">The sequence shown here is derived from an EMBL/GenBank/DDBJ whole genome shotgun (WGS) entry which is preliminary data.</text>
</comment>
<evidence type="ECO:0000313" key="3">
    <source>
        <dbReference type="Proteomes" id="UP001195724"/>
    </source>
</evidence>
<dbReference type="Gene3D" id="1.10.260.40">
    <property type="entry name" value="lambda repressor-like DNA-binding domains"/>
    <property type="match status" value="1"/>
</dbReference>
<dbReference type="Proteomes" id="UP001195724">
    <property type="component" value="Unassembled WGS sequence"/>
</dbReference>
<dbReference type="SUPFAM" id="SSF47413">
    <property type="entry name" value="lambda repressor-like DNA-binding domains"/>
    <property type="match status" value="1"/>
</dbReference>
<reference evidence="2 3" key="1">
    <citation type="submission" date="2021-01" db="EMBL/GenBank/DDBJ databases">
        <title>Sequencing the genomes of 1000 actinobacteria strains.</title>
        <authorList>
            <person name="Klenk H.-P."/>
        </authorList>
    </citation>
    <scope>NUCLEOTIDE SEQUENCE [LARGE SCALE GENOMIC DNA]</scope>
    <source>
        <strain evidence="2 3">DSM 44581</strain>
    </source>
</reference>
<dbReference type="SMART" id="SM00530">
    <property type="entry name" value="HTH_XRE"/>
    <property type="match status" value="1"/>
</dbReference>
<dbReference type="Pfam" id="PF19054">
    <property type="entry name" value="DUF5753"/>
    <property type="match status" value="1"/>
</dbReference>
<evidence type="ECO:0000313" key="2">
    <source>
        <dbReference type="EMBL" id="MBM7811604.1"/>
    </source>
</evidence>
<dbReference type="InterPro" id="IPR001387">
    <property type="entry name" value="Cro/C1-type_HTH"/>
</dbReference>
<accession>A0ABS2S7E4</accession>
<dbReference type="CDD" id="cd00093">
    <property type="entry name" value="HTH_XRE"/>
    <property type="match status" value="1"/>
</dbReference>
<evidence type="ECO:0000259" key="1">
    <source>
        <dbReference type="PROSITE" id="PS50943"/>
    </source>
</evidence>
<dbReference type="InterPro" id="IPR010982">
    <property type="entry name" value="Lambda_DNA-bd_dom_sf"/>
</dbReference>
<dbReference type="EMBL" id="JAFBCL010000001">
    <property type="protein sequence ID" value="MBM7811604.1"/>
    <property type="molecule type" value="Genomic_DNA"/>
</dbReference>
<dbReference type="RefSeq" id="WP_204842473.1">
    <property type="nucleotide sequence ID" value="NZ_JAFBCL010000001.1"/>
</dbReference>
<sequence>MDAADESEPTDREVLAAELRRVRDLAGVSGRELAQRIGISQSKVSRIESGTTVPTTREVKGWSTALEVSADMRDRLLALTEAVRTEVRPWGAVLRSKGHIQDDIRELEHLALKVRVYQPSVVPGLLQTAEYARTVFSLGGNATSEADLSAALMGRLRRQEVLFEEGRDFEFLITEAALRWRPGPPRLLLAQLDRIMSVGTLTNVSIGLIPHSAPAVTFYSHGFVIYDLADEDRSTEVAVETVHAKLAVREQEGLDLYEERWSALRRMALFGEDARGFLADLATGIREQGGGSR</sequence>
<dbReference type="InterPro" id="IPR043917">
    <property type="entry name" value="DUF5753"/>
</dbReference>
<proteinExistence type="predicted"/>
<dbReference type="Pfam" id="PF13560">
    <property type="entry name" value="HTH_31"/>
    <property type="match status" value="1"/>
</dbReference>
<feature type="domain" description="HTH cro/C1-type" evidence="1">
    <location>
        <begin position="19"/>
        <end position="73"/>
    </location>
</feature>
<dbReference type="PROSITE" id="PS50943">
    <property type="entry name" value="HTH_CROC1"/>
    <property type="match status" value="1"/>
</dbReference>
<gene>
    <name evidence="2" type="ORF">JOE68_002469</name>
</gene>
<protein>
    <submittedName>
        <fullName evidence="2">Transcriptional regulator with XRE-family HTH domain</fullName>
    </submittedName>
</protein>
<keyword evidence="3" id="KW-1185">Reference proteome</keyword>